<comment type="caution">
    <text evidence="1">The sequence shown here is derived from an EMBL/GenBank/DDBJ whole genome shotgun (WGS) entry which is preliminary data.</text>
</comment>
<evidence type="ECO:0000313" key="1">
    <source>
        <dbReference type="EMBL" id="PIN17877.1"/>
    </source>
</evidence>
<sequence length="52" mass="6101">MYIILVRSIFLHHLPFYLSCNKKQVEILNWKFCTAGFGSAYFGHYCITLLTV</sequence>
<gene>
    <name evidence="1" type="ORF">CDL12_09460</name>
</gene>
<protein>
    <submittedName>
        <fullName evidence="1">Uncharacterized protein</fullName>
    </submittedName>
</protein>
<dbReference type="Proteomes" id="UP000231279">
    <property type="component" value="Unassembled WGS sequence"/>
</dbReference>
<organism evidence="1 2">
    <name type="scientific">Handroanthus impetiginosus</name>
    <dbReference type="NCBI Taxonomy" id="429701"/>
    <lineage>
        <taxon>Eukaryota</taxon>
        <taxon>Viridiplantae</taxon>
        <taxon>Streptophyta</taxon>
        <taxon>Embryophyta</taxon>
        <taxon>Tracheophyta</taxon>
        <taxon>Spermatophyta</taxon>
        <taxon>Magnoliopsida</taxon>
        <taxon>eudicotyledons</taxon>
        <taxon>Gunneridae</taxon>
        <taxon>Pentapetalae</taxon>
        <taxon>asterids</taxon>
        <taxon>lamiids</taxon>
        <taxon>Lamiales</taxon>
        <taxon>Bignoniaceae</taxon>
        <taxon>Crescentiina</taxon>
        <taxon>Tabebuia alliance</taxon>
        <taxon>Handroanthus</taxon>
    </lineage>
</organism>
<dbReference type="AlphaFoldDB" id="A0A2G9HK30"/>
<reference evidence="2" key="1">
    <citation type="journal article" date="2018" name="Gigascience">
        <title>Genome assembly of the Pink Ipe (Handroanthus impetiginosus, Bignoniaceae), a highly valued, ecologically keystone Neotropical timber forest tree.</title>
        <authorList>
            <person name="Silva-Junior O.B."/>
            <person name="Grattapaglia D."/>
            <person name="Novaes E."/>
            <person name="Collevatti R.G."/>
        </authorList>
    </citation>
    <scope>NUCLEOTIDE SEQUENCE [LARGE SCALE GENOMIC DNA]</scope>
    <source>
        <strain evidence="2">cv. UFG-1</strain>
    </source>
</reference>
<proteinExistence type="predicted"/>
<keyword evidence="2" id="KW-1185">Reference proteome</keyword>
<accession>A0A2G9HK30</accession>
<name>A0A2G9HK30_9LAMI</name>
<evidence type="ECO:0000313" key="2">
    <source>
        <dbReference type="Proteomes" id="UP000231279"/>
    </source>
</evidence>
<dbReference type="EMBL" id="NKXS01001586">
    <property type="protein sequence ID" value="PIN17877.1"/>
    <property type="molecule type" value="Genomic_DNA"/>
</dbReference>